<dbReference type="CDD" id="cd00397">
    <property type="entry name" value="DNA_BRE_C"/>
    <property type="match status" value="1"/>
</dbReference>
<feature type="domain" description="Tyr recombinase" evidence="3">
    <location>
        <begin position="99"/>
        <end position="163"/>
    </location>
</feature>
<evidence type="ECO:0000256" key="1">
    <source>
        <dbReference type="ARBA" id="ARBA00023172"/>
    </source>
</evidence>
<evidence type="ECO:0000313" key="5">
    <source>
        <dbReference type="Proteomes" id="UP001596203"/>
    </source>
</evidence>
<accession>A0ABW1K5H3</accession>
<dbReference type="Proteomes" id="UP001596203">
    <property type="component" value="Unassembled WGS sequence"/>
</dbReference>
<dbReference type="Pfam" id="PF00589">
    <property type="entry name" value="Phage_integrase"/>
    <property type="match status" value="1"/>
</dbReference>
<protein>
    <submittedName>
        <fullName evidence="4">Tyrosine-type recombinase/integrase</fullName>
    </submittedName>
</protein>
<dbReference type="RefSeq" id="WP_377418240.1">
    <property type="nucleotide sequence ID" value="NZ_JBHSPR010000006.1"/>
</dbReference>
<keyword evidence="1" id="KW-0233">DNA recombination</keyword>
<name>A0ABW1K5H3_9ACTN</name>
<dbReference type="SUPFAM" id="SSF56349">
    <property type="entry name" value="DNA breaking-rejoining enzymes"/>
    <property type="match status" value="1"/>
</dbReference>
<dbReference type="InterPro" id="IPR013762">
    <property type="entry name" value="Integrase-like_cat_sf"/>
</dbReference>
<dbReference type="InterPro" id="IPR002104">
    <property type="entry name" value="Integrase_catalytic"/>
</dbReference>
<dbReference type="Gene3D" id="1.10.443.10">
    <property type="entry name" value="Intergrase catalytic core"/>
    <property type="match status" value="1"/>
</dbReference>
<keyword evidence="5" id="KW-1185">Reference proteome</keyword>
<evidence type="ECO:0000259" key="3">
    <source>
        <dbReference type="Pfam" id="PF00589"/>
    </source>
</evidence>
<reference evidence="5" key="1">
    <citation type="journal article" date="2019" name="Int. J. Syst. Evol. Microbiol.">
        <title>The Global Catalogue of Microorganisms (GCM) 10K type strain sequencing project: providing services to taxonomists for standard genome sequencing and annotation.</title>
        <authorList>
            <consortium name="The Broad Institute Genomics Platform"/>
            <consortium name="The Broad Institute Genome Sequencing Center for Infectious Disease"/>
            <person name="Wu L."/>
            <person name="Ma J."/>
        </authorList>
    </citation>
    <scope>NUCLEOTIDE SEQUENCE [LARGE SCALE GENOMIC DNA]</scope>
    <source>
        <strain evidence="5">ZS-35-S2</strain>
    </source>
</reference>
<evidence type="ECO:0000256" key="2">
    <source>
        <dbReference type="SAM" id="MobiDB-lite"/>
    </source>
</evidence>
<sequence>MTVLYRKELEWCKIAAPVHASRWTAADSSGRPSPEPTWCCCARTPTAASGCRSPSPGVRNPGRLRQRRRPARARCALHASALAAAPPVRRHWVRPLGHTHRQRPLARLRNLAGAAGIPSAARLSLHSLRHAFATGPRESGIPLEDVQDAMGHVDSRTTRRCDHDRHNLDRDPAHELATRQADAVTLVETGEGRCGVVAISLAGWCSAGRPGPRISGSSSTTVTWYSQIEQLLVRLAGRPISQWRIDQGG</sequence>
<organism evidence="4 5">
    <name type="scientific">Plantactinospora solaniradicis</name>
    <dbReference type="NCBI Taxonomy" id="1723736"/>
    <lineage>
        <taxon>Bacteria</taxon>
        <taxon>Bacillati</taxon>
        <taxon>Actinomycetota</taxon>
        <taxon>Actinomycetes</taxon>
        <taxon>Micromonosporales</taxon>
        <taxon>Micromonosporaceae</taxon>
        <taxon>Plantactinospora</taxon>
    </lineage>
</organism>
<evidence type="ECO:0000313" key="4">
    <source>
        <dbReference type="EMBL" id="MFC6015758.1"/>
    </source>
</evidence>
<gene>
    <name evidence="4" type="ORF">ACFP2T_06095</name>
</gene>
<proteinExistence type="predicted"/>
<comment type="caution">
    <text evidence="4">The sequence shown here is derived from an EMBL/GenBank/DDBJ whole genome shotgun (WGS) entry which is preliminary data.</text>
</comment>
<feature type="region of interest" description="Disordered" evidence="2">
    <location>
        <begin position="48"/>
        <end position="68"/>
    </location>
</feature>
<dbReference type="InterPro" id="IPR011010">
    <property type="entry name" value="DNA_brk_join_enz"/>
</dbReference>
<dbReference type="EMBL" id="JBHSPR010000006">
    <property type="protein sequence ID" value="MFC6015758.1"/>
    <property type="molecule type" value="Genomic_DNA"/>
</dbReference>